<feature type="binding site" evidence="1">
    <location>
        <begin position="203"/>
        <end position="209"/>
    </location>
    <ligand>
        <name>ATP</name>
        <dbReference type="ChEBI" id="CHEBI:30616"/>
    </ligand>
</feature>
<organism evidence="5 6">
    <name type="scientific">Schwartzia succinivorans DSM 10502</name>
    <dbReference type="NCBI Taxonomy" id="1123243"/>
    <lineage>
        <taxon>Bacteria</taxon>
        <taxon>Bacillati</taxon>
        <taxon>Bacillota</taxon>
        <taxon>Negativicutes</taxon>
        <taxon>Selenomonadales</taxon>
        <taxon>Selenomonadaceae</taxon>
        <taxon>Schwartzia</taxon>
    </lineage>
</organism>
<dbReference type="Pfam" id="PF02661">
    <property type="entry name" value="Fic"/>
    <property type="match status" value="1"/>
</dbReference>
<dbReference type="PANTHER" id="PTHR13504">
    <property type="entry name" value="FIDO DOMAIN-CONTAINING PROTEIN DDB_G0283145"/>
    <property type="match status" value="1"/>
</dbReference>
<dbReference type="SUPFAM" id="SSF46785">
    <property type="entry name" value="Winged helix' DNA-binding domain"/>
    <property type="match status" value="1"/>
</dbReference>
<evidence type="ECO:0000256" key="1">
    <source>
        <dbReference type="PIRSR" id="PIRSR038925-1"/>
    </source>
</evidence>
<evidence type="ECO:0000256" key="3">
    <source>
        <dbReference type="PIRSR" id="PIRSR640198-2"/>
    </source>
</evidence>
<name>A0A1M4Y6N5_9FIRM</name>
<dbReference type="InterPro" id="IPR036390">
    <property type="entry name" value="WH_DNA-bd_sf"/>
</dbReference>
<dbReference type="SUPFAM" id="SSF140931">
    <property type="entry name" value="Fic-like"/>
    <property type="match status" value="1"/>
</dbReference>
<feature type="binding site" evidence="3">
    <location>
        <begin position="240"/>
        <end position="241"/>
    </location>
    <ligand>
        <name>ATP</name>
        <dbReference type="ChEBI" id="CHEBI:30616"/>
    </ligand>
</feature>
<feature type="binding site" evidence="1">
    <location>
        <position position="66"/>
    </location>
    <ligand>
        <name>ATP</name>
        <dbReference type="ChEBI" id="CHEBI:30616"/>
    </ligand>
</feature>
<dbReference type="GO" id="GO:0005524">
    <property type="term" value="F:ATP binding"/>
    <property type="evidence" value="ECO:0007669"/>
    <property type="project" value="UniProtKB-KW"/>
</dbReference>
<dbReference type="Proteomes" id="UP000184404">
    <property type="component" value="Unassembled WGS sequence"/>
</dbReference>
<feature type="binding site" evidence="1">
    <location>
        <position position="198"/>
    </location>
    <ligand>
        <name>ATP</name>
        <dbReference type="ChEBI" id="CHEBI:30616"/>
    </ligand>
</feature>
<evidence type="ECO:0000259" key="4">
    <source>
        <dbReference type="PROSITE" id="PS51459"/>
    </source>
</evidence>
<dbReference type="InterPro" id="IPR025758">
    <property type="entry name" value="Fic/DOC_N"/>
</dbReference>
<evidence type="ECO:0000313" key="6">
    <source>
        <dbReference type="Proteomes" id="UP000184404"/>
    </source>
</evidence>
<dbReference type="PROSITE" id="PS51459">
    <property type="entry name" value="FIDO"/>
    <property type="match status" value="1"/>
</dbReference>
<accession>A0A1M4Y6N5</accession>
<evidence type="ECO:0000313" key="5">
    <source>
        <dbReference type="EMBL" id="SHF01365.1"/>
    </source>
</evidence>
<keyword evidence="1" id="KW-0067">ATP-binding</keyword>
<keyword evidence="6" id="KW-1185">Reference proteome</keyword>
<proteinExistence type="predicted"/>
<feature type="active site" evidence="2">
    <location>
        <position position="198"/>
    </location>
</feature>
<evidence type="ECO:0000256" key="2">
    <source>
        <dbReference type="PIRSR" id="PIRSR640198-1"/>
    </source>
</evidence>
<dbReference type="PANTHER" id="PTHR13504:SF38">
    <property type="entry name" value="FIDO DOMAIN-CONTAINING PROTEIN"/>
    <property type="match status" value="1"/>
</dbReference>
<feature type="domain" description="Fido" evidence="4">
    <location>
        <begin position="111"/>
        <end position="262"/>
    </location>
</feature>
<dbReference type="InterPro" id="IPR026287">
    <property type="entry name" value="SoFic-like"/>
</dbReference>
<dbReference type="InterPro" id="IPR040198">
    <property type="entry name" value="Fido_containing"/>
</dbReference>
<dbReference type="Gene3D" id="1.10.3290.10">
    <property type="entry name" value="Fido-like domain"/>
    <property type="match status" value="1"/>
</dbReference>
<dbReference type="EMBL" id="FQUG01000006">
    <property type="protein sequence ID" value="SHF01365.1"/>
    <property type="molecule type" value="Genomic_DNA"/>
</dbReference>
<dbReference type="InterPro" id="IPR003812">
    <property type="entry name" value="Fido"/>
</dbReference>
<keyword evidence="1" id="KW-0547">Nucleotide-binding</keyword>
<dbReference type="PIRSF" id="PIRSF038925">
    <property type="entry name" value="AMP-prot_trans"/>
    <property type="match status" value="1"/>
</dbReference>
<sequence length="362" mass="42317">MNESYKASKLPLPSGVIDYSYFVEELIDATAKLEVYKEKIHDSKLGSEWFMPTLQQKEALASSAIEGTQATLDGVLTYQTEEKTNDQNLNEVLNYHYATTLGYRILAREKFTDDFFYEMHIALMRGNVRKPELIGKYRVKQNYIGKNDPVHTITFIPPAAEEVHELMANLIEYMNNPNDSYRPLVRTAIIHAQFETIHPFMDGNGRVGRMLIPMYLFYKKQIDLPCFFISEALEHDKHKYYTLLTNIRTNNDWNEWIKFFLETVAKQCDKYIMIISEINNLYEKHLSLAMEKSNSPNIVQVITSLYKCPVTTVKQLSNMLKMPTATLNRFLNILLENKILYTNGKQRNRTFYYYDLLGIIRN</sequence>
<gene>
    <name evidence="5" type="ORF">SAMN02745190_01647</name>
</gene>
<dbReference type="AlphaFoldDB" id="A0A1M4Y6N5"/>
<dbReference type="InterPro" id="IPR036597">
    <property type="entry name" value="Fido-like_dom_sf"/>
</dbReference>
<dbReference type="Pfam" id="PF13784">
    <property type="entry name" value="Fic_N"/>
    <property type="match status" value="1"/>
</dbReference>
<feature type="binding site" evidence="3">
    <location>
        <begin position="202"/>
        <end position="209"/>
    </location>
    <ligand>
        <name>ATP</name>
        <dbReference type="ChEBI" id="CHEBI:30616"/>
    </ligand>
</feature>
<protein>
    <submittedName>
        <fullName evidence="5">Fic family protein</fullName>
    </submittedName>
</protein>
<feature type="binding site" evidence="1">
    <location>
        <position position="240"/>
    </location>
    <ligand>
        <name>ATP</name>
        <dbReference type="ChEBI" id="CHEBI:30616"/>
    </ligand>
</feature>
<dbReference type="STRING" id="1123243.SAMN02745190_01647"/>
<reference evidence="5 6" key="1">
    <citation type="submission" date="2016-11" db="EMBL/GenBank/DDBJ databases">
        <authorList>
            <person name="Jaros S."/>
            <person name="Januszkiewicz K."/>
            <person name="Wedrychowicz H."/>
        </authorList>
    </citation>
    <scope>NUCLEOTIDE SEQUENCE [LARGE SCALE GENOMIC DNA]</scope>
    <source>
        <strain evidence="5 6">DSM 10502</strain>
    </source>
</reference>